<dbReference type="EMBL" id="SOAA01000023">
    <property type="protein sequence ID" value="TDS28047.1"/>
    <property type="molecule type" value="Genomic_DNA"/>
</dbReference>
<dbReference type="GO" id="GO:0015774">
    <property type="term" value="P:polysaccharide transport"/>
    <property type="evidence" value="ECO:0007669"/>
    <property type="project" value="InterPro"/>
</dbReference>
<evidence type="ECO:0000313" key="1">
    <source>
        <dbReference type="EMBL" id="TDS28047.1"/>
    </source>
</evidence>
<evidence type="ECO:0000313" key="2">
    <source>
        <dbReference type="Proteomes" id="UP000295758"/>
    </source>
</evidence>
<comment type="caution">
    <text evidence="1">The sequence shown here is derived from an EMBL/GenBank/DDBJ whole genome shotgun (WGS) entry which is preliminary data.</text>
</comment>
<dbReference type="GO" id="GO:0000271">
    <property type="term" value="P:polysaccharide biosynthetic process"/>
    <property type="evidence" value="ECO:0007669"/>
    <property type="project" value="InterPro"/>
</dbReference>
<dbReference type="Pfam" id="PF05159">
    <property type="entry name" value="Capsule_synth"/>
    <property type="match status" value="1"/>
</dbReference>
<reference evidence="1 2" key="1">
    <citation type="submission" date="2019-03" db="EMBL/GenBank/DDBJ databases">
        <title>Deep subsurface shale carbon reservoir microbial communities from Ohio and West Virginia, USA.</title>
        <authorList>
            <person name="Wrighton K."/>
        </authorList>
    </citation>
    <scope>NUCLEOTIDE SEQUENCE [LARGE SCALE GENOMIC DNA]</scope>
    <source>
        <strain evidence="1 2">UTICA-S4D12</strain>
    </source>
</reference>
<sequence length="395" mass="46645">MIKTLVHARTPEQVNFFKRLESKLKKSHEFEYITFNLLTYLYMKSKFNNKTYILSKYVNKNNYKSTKINALEGNGIINKNSYGFTKTFLEEKNIWDLFFVWNGELASEIALKDFAKDNEKSILFFEVGNIKGKIFVDPKGTNKKSILYKDIKILEQFDVDEKEYRKWKEEYIKKKMIKHFVPQSTKINLKYTFIKYLKFINHYFQKILGIISDYKHDWKYLSKVKNSSKNIKYDKINLLDEKYIFFPLQVSNDAQIKLNSDLNLLEGLKVALDKAKKNSLNLVIKPHPAEQDNDFLEKVINFARDNDIIISNDNTFKLIKHSEEIITINSTVGLEAKIMSKKVTFLGDSFYDYLDENNIKNYLLGYLIECDYFSDEEIKKGTINKILSRDNLTID</sequence>
<dbReference type="InterPro" id="IPR007833">
    <property type="entry name" value="Capsule_polysaccharide_synth"/>
</dbReference>
<dbReference type="AlphaFoldDB" id="A0A4R7E154"/>
<dbReference type="Proteomes" id="UP000295758">
    <property type="component" value="Unassembled WGS sequence"/>
</dbReference>
<name>A0A4R7E154_9FIRM</name>
<dbReference type="RefSeq" id="WP_159429279.1">
    <property type="nucleotide sequence ID" value="NZ_FNDF01000018.1"/>
</dbReference>
<gene>
    <name evidence="1" type="ORF">BY453_12325</name>
</gene>
<organism evidence="1 2">
    <name type="scientific">Halanaerobium congolense</name>
    <dbReference type="NCBI Taxonomy" id="54121"/>
    <lineage>
        <taxon>Bacteria</taxon>
        <taxon>Bacillati</taxon>
        <taxon>Bacillota</taxon>
        <taxon>Clostridia</taxon>
        <taxon>Halanaerobiales</taxon>
        <taxon>Halanaerobiaceae</taxon>
        <taxon>Halanaerobium</taxon>
    </lineage>
</organism>
<proteinExistence type="predicted"/>
<accession>A0A4R7E154</accession>
<protein>
    <submittedName>
        <fullName evidence="1">Capsular polysaccharide export protein</fullName>
    </submittedName>
</protein>